<accession>A0ABZ0SBF9</accession>
<dbReference type="SUPFAM" id="SSF140931">
    <property type="entry name" value="Fic-like"/>
    <property type="match status" value="1"/>
</dbReference>
<name>A0ABZ0SBF9_9GAMM</name>
<dbReference type="EMBL" id="CP121472">
    <property type="protein sequence ID" value="WPL18368.1"/>
    <property type="molecule type" value="Genomic_DNA"/>
</dbReference>
<evidence type="ECO:0000313" key="2">
    <source>
        <dbReference type="Proteomes" id="UP001432180"/>
    </source>
</evidence>
<reference evidence="1 2" key="1">
    <citation type="journal article" date="2023" name="Microorganisms">
        <title>Thiorhodovibrio frisius and Trv. litoralis spp. nov., Two Novel Members from a Clade of Fastidious Purple Sulfur Bacteria That Exhibit Unique Red-Shifted Light-Harvesting Capabilities.</title>
        <authorList>
            <person name="Methner A."/>
            <person name="Kuzyk S.B."/>
            <person name="Petersen J."/>
            <person name="Bauer S."/>
            <person name="Brinkmann H."/>
            <person name="Sichau K."/>
            <person name="Wanner G."/>
            <person name="Wolf J."/>
            <person name="Neumann-Schaal M."/>
            <person name="Henke P."/>
            <person name="Tank M."/>
            <person name="Sproer C."/>
            <person name="Bunk B."/>
            <person name="Overmann J."/>
        </authorList>
    </citation>
    <scope>NUCLEOTIDE SEQUENCE [LARGE SCALE GENOMIC DNA]</scope>
    <source>
        <strain evidence="1 2">DSM 6702</strain>
    </source>
</reference>
<proteinExistence type="predicted"/>
<keyword evidence="2" id="KW-1185">Reference proteome</keyword>
<organism evidence="1 2">
    <name type="scientific">Thiorhodovibrio winogradskyi</name>
    <dbReference type="NCBI Taxonomy" id="77007"/>
    <lineage>
        <taxon>Bacteria</taxon>
        <taxon>Pseudomonadati</taxon>
        <taxon>Pseudomonadota</taxon>
        <taxon>Gammaproteobacteria</taxon>
        <taxon>Chromatiales</taxon>
        <taxon>Chromatiaceae</taxon>
        <taxon>Thiorhodovibrio</taxon>
    </lineage>
</organism>
<gene>
    <name evidence="1" type="ORF">Thiowin_03439</name>
</gene>
<evidence type="ECO:0008006" key="3">
    <source>
        <dbReference type="Google" id="ProtNLM"/>
    </source>
</evidence>
<dbReference type="Gene3D" id="1.10.3290.10">
    <property type="entry name" value="Fido-like domain"/>
    <property type="match status" value="1"/>
</dbReference>
<dbReference type="InterPro" id="IPR036597">
    <property type="entry name" value="Fido-like_dom_sf"/>
</dbReference>
<dbReference type="Proteomes" id="UP001432180">
    <property type="component" value="Chromosome"/>
</dbReference>
<evidence type="ECO:0000313" key="1">
    <source>
        <dbReference type="EMBL" id="WPL18368.1"/>
    </source>
</evidence>
<protein>
    <recommendedName>
        <fullName evidence="3">Fido domain-containing protein</fullName>
    </recommendedName>
</protein>
<sequence length="183" mass="21246">MRFRRECCNGAWPCWSLVHLAYLQPFEDANKRVSRLAANIPLIRQNLCPLSFVDVPERAYIDGVLGIYELNRVELLRDVFIWAYQRSCARYSAVRQSLGEPDRFRLRYRALIAEVVAAVVRDGLDKKAATALIRQHAAEQVPAEDQGRFVEVAETELMSLHEGNIARYRLRPSEYEAWRQGWH</sequence>